<sequence>MDETQKSIIERLQPYTTGILLCSHDISLYSSCDVSDALCKLKVTNGGFLSGLTMWSPVRQEGQTKIIGPAYTVKYVAVDSPEPKLTSHYIDSVPDGSVVFVSSPKTPNAVYGGLMTHRARARGAVGAVIDGRFRDLQEHRDVQFPIFGRDVGTSPPYETVKVAAINAAVGLQTPDQDITIHPGDYIIADLNGVVVLPSDLAEKAIPLMAKQVEADTKVMEALDNGMGFTEAVKRFR</sequence>
<protein>
    <submittedName>
        <fullName evidence="2">Uncharacterized protein</fullName>
    </submittedName>
</protein>
<reference evidence="2 3" key="2">
    <citation type="submission" date="2021-10" db="EMBL/GenBank/DDBJ databases">
        <authorList>
            <person name="Piombo E."/>
        </authorList>
    </citation>
    <scope>NUCLEOTIDE SEQUENCE [LARGE SCALE GENOMIC DNA]</scope>
</reference>
<evidence type="ECO:0000313" key="2">
    <source>
        <dbReference type="EMBL" id="CAG9982945.1"/>
    </source>
</evidence>
<dbReference type="AlphaFoldDB" id="A0A9N9U683"/>
<keyword evidence="1" id="KW-0479">Metal-binding</keyword>
<dbReference type="GO" id="GO:0047443">
    <property type="term" value="F:4-hydroxy-4-methyl-2-oxoglutarate aldolase activity"/>
    <property type="evidence" value="ECO:0007669"/>
    <property type="project" value="TreeGrafter"/>
</dbReference>
<dbReference type="PANTHER" id="PTHR33254:SF28">
    <property type="entry name" value="4-HYDROXY-4-METHYL-2-OXOGLUTARATE ALDOLASE"/>
    <property type="match status" value="1"/>
</dbReference>
<proteinExistence type="predicted"/>
<dbReference type="Pfam" id="PF03737">
    <property type="entry name" value="RraA-like"/>
    <property type="match status" value="1"/>
</dbReference>
<dbReference type="InterPro" id="IPR036704">
    <property type="entry name" value="RraA/RraA-like_sf"/>
</dbReference>
<name>A0A9N9U683_9HYPO</name>
<dbReference type="GO" id="GO:0046872">
    <property type="term" value="F:metal ion binding"/>
    <property type="evidence" value="ECO:0007669"/>
    <property type="project" value="UniProtKB-KW"/>
</dbReference>
<dbReference type="EMBL" id="CABFNO020001350">
    <property type="protein sequence ID" value="CAG9982945.1"/>
    <property type="molecule type" value="Genomic_DNA"/>
</dbReference>
<feature type="binding site" evidence="1">
    <location>
        <begin position="112"/>
        <end position="115"/>
    </location>
    <ligand>
        <name>substrate</name>
    </ligand>
</feature>
<dbReference type="SUPFAM" id="SSF89562">
    <property type="entry name" value="RraA-like"/>
    <property type="match status" value="1"/>
</dbReference>
<comment type="caution">
    <text evidence="2">The sequence shown here is derived from an EMBL/GenBank/DDBJ whole genome shotgun (WGS) entry which is preliminary data.</text>
</comment>
<evidence type="ECO:0000256" key="1">
    <source>
        <dbReference type="PIRSR" id="PIRSR605493-1"/>
    </source>
</evidence>
<evidence type="ECO:0000313" key="3">
    <source>
        <dbReference type="Proteomes" id="UP000754883"/>
    </source>
</evidence>
<accession>A0A9N9U683</accession>
<dbReference type="Proteomes" id="UP000754883">
    <property type="component" value="Unassembled WGS sequence"/>
</dbReference>
<feature type="binding site" evidence="1">
    <location>
        <position position="135"/>
    </location>
    <ligand>
        <name>Mg(2+)</name>
        <dbReference type="ChEBI" id="CHEBI:18420"/>
    </ligand>
</feature>
<feature type="binding site" evidence="1">
    <location>
        <position position="134"/>
    </location>
    <ligand>
        <name>substrate</name>
    </ligand>
</feature>
<reference evidence="3" key="1">
    <citation type="submission" date="2019-06" db="EMBL/GenBank/DDBJ databases">
        <authorList>
            <person name="Broberg M."/>
        </authorList>
    </citation>
    <scope>NUCLEOTIDE SEQUENCE [LARGE SCALE GENOMIC DNA]</scope>
</reference>
<dbReference type="GO" id="GO:0008948">
    <property type="term" value="F:oxaloacetate decarboxylase activity"/>
    <property type="evidence" value="ECO:0007669"/>
    <property type="project" value="TreeGrafter"/>
</dbReference>
<gene>
    <name evidence="2" type="ORF">CBYS24578_00011220</name>
</gene>
<organism evidence="2 3">
    <name type="scientific">Clonostachys byssicola</name>
    <dbReference type="NCBI Taxonomy" id="160290"/>
    <lineage>
        <taxon>Eukaryota</taxon>
        <taxon>Fungi</taxon>
        <taxon>Dikarya</taxon>
        <taxon>Ascomycota</taxon>
        <taxon>Pezizomycotina</taxon>
        <taxon>Sordariomycetes</taxon>
        <taxon>Hypocreomycetidae</taxon>
        <taxon>Hypocreales</taxon>
        <taxon>Bionectriaceae</taxon>
        <taxon>Clonostachys</taxon>
    </lineage>
</organism>
<dbReference type="InterPro" id="IPR005493">
    <property type="entry name" value="RraA/RraA-like"/>
</dbReference>
<dbReference type="Gene3D" id="3.50.30.40">
    <property type="entry name" value="Ribonuclease E inhibitor RraA/RraA-like"/>
    <property type="match status" value="1"/>
</dbReference>
<dbReference type="CDD" id="cd16841">
    <property type="entry name" value="RraA_family"/>
    <property type="match status" value="1"/>
</dbReference>
<keyword evidence="1" id="KW-0460">Magnesium</keyword>
<keyword evidence="3" id="KW-1185">Reference proteome</keyword>
<dbReference type="PANTHER" id="PTHR33254">
    <property type="entry name" value="4-HYDROXY-4-METHYL-2-OXOGLUTARATE ALDOLASE 3-RELATED"/>
    <property type="match status" value="1"/>
</dbReference>
<dbReference type="OrthoDB" id="1476984at2759"/>
<comment type="cofactor">
    <cofactor evidence="1">
        <name>Mg(2+)</name>
        <dbReference type="ChEBI" id="CHEBI:18420"/>
    </cofactor>
</comment>